<evidence type="ECO:0000256" key="2">
    <source>
        <dbReference type="ARBA" id="ARBA00034247"/>
    </source>
</evidence>
<dbReference type="GO" id="GO:0043709">
    <property type="term" value="P:cell adhesion involved in single-species biofilm formation"/>
    <property type="evidence" value="ECO:0007669"/>
    <property type="project" value="TreeGrafter"/>
</dbReference>
<dbReference type="InterPro" id="IPR050469">
    <property type="entry name" value="Diguanylate_Cyclase"/>
</dbReference>
<dbReference type="PROSITE" id="PS50887">
    <property type="entry name" value="GGDEF"/>
    <property type="match status" value="1"/>
</dbReference>
<dbReference type="CDD" id="cd01949">
    <property type="entry name" value="GGDEF"/>
    <property type="match status" value="1"/>
</dbReference>
<dbReference type="SUPFAM" id="SSF55073">
    <property type="entry name" value="Nucleotide cyclase"/>
    <property type="match status" value="1"/>
</dbReference>
<dbReference type="Pfam" id="PF00989">
    <property type="entry name" value="PAS"/>
    <property type="match status" value="1"/>
</dbReference>
<comment type="catalytic activity">
    <reaction evidence="2">
        <text>2 GTP = 3',3'-c-di-GMP + 2 diphosphate</text>
        <dbReference type="Rhea" id="RHEA:24898"/>
        <dbReference type="ChEBI" id="CHEBI:33019"/>
        <dbReference type="ChEBI" id="CHEBI:37565"/>
        <dbReference type="ChEBI" id="CHEBI:58805"/>
        <dbReference type="EC" id="2.7.7.65"/>
    </reaction>
</comment>
<name>A0A941DFD8_9BURK</name>
<dbReference type="InterPro" id="IPR013767">
    <property type="entry name" value="PAS_fold"/>
</dbReference>
<dbReference type="GO" id="GO:1902201">
    <property type="term" value="P:negative regulation of bacterial-type flagellum-dependent cell motility"/>
    <property type="evidence" value="ECO:0007669"/>
    <property type="project" value="TreeGrafter"/>
</dbReference>
<evidence type="ECO:0000259" key="4">
    <source>
        <dbReference type="PROSITE" id="PS50887"/>
    </source>
</evidence>
<protein>
    <recommendedName>
        <fullName evidence="1">diguanylate cyclase</fullName>
        <ecNumber evidence="1">2.7.7.65</ecNumber>
    </recommendedName>
</protein>
<dbReference type="InterPro" id="IPR000160">
    <property type="entry name" value="GGDEF_dom"/>
</dbReference>
<evidence type="ECO:0000313" key="6">
    <source>
        <dbReference type="Proteomes" id="UP000680158"/>
    </source>
</evidence>
<dbReference type="GO" id="GO:0052621">
    <property type="term" value="F:diguanylate cyclase activity"/>
    <property type="evidence" value="ECO:0007669"/>
    <property type="project" value="UniProtKB-EC"/>
</dbReference>
<dbReference type="GO" id="GO:0005886">
    <property type="term" value="C:plasma membrane"/>
    <property type="evidence" value="ECO:0007669"/>
    <property type="project" value="TreeGrafter"/>
</dbReference>
<dbReference type="NCBIfam" id="TIGR00229">
    <property type="entry name" value="sensory_box"/>
    <property type="match status" value="1"/>
</dbReference>
<sequence length="329" mass="36962">MNFVDQYQSKIFDSLNLGLIVVDANEKILLWNTWLEKHSGITSENAIGQTITNVFSDAPSSAFLSALRNTINYGLPAVLSNALHRSPLPLFSFDESFKKQMAIHQSITISPLVAEEVGHCCLIQVSDSSTSIRREKMLRSHSEVLKKDATTDSLTGLYNRRFFDEHYKISLGQAIRQKHPLSIFMVDIDYFKQYNDYYGHPAGDKVLMQVATTLKAQLSRSSDMLARYGGEEFVLILPNMSNDHGMQFAQKLISAVNQLAIPHLKSKANKTITISIGFSTYDPNQHREVSTLIDAADTALYKAKQQGRNQACFMPLDTLLSHRLQIQAD</sequence>
<dbReference type="NCBIfam" id="TIGR00254">
    <property type="entry name" value="GGDEF"/>
    <property type="match status" value="1"/>
</dbReference>
<proteinExistence type="predicted"/>
<dbReference type="EC" id="2.7.7.65" evidence="1"/>
<dbReference type="SUPFAM" id="SSF55785">
    <property type="entry name" value="PYP-like sensor domain (PAS domain)"/>
    <property type="match status" value="1"/>
</dbReference>
<dbReference type="InterPro" id="IPR043128">
    <property type="entry name" value="Rev_trsase/Diguanyl_cyclase"/>
</dbReference>
<dbReference type="InterPro" id="IPR000014">
    <property type="entry name" value="PAS"/>
</dbReference>
<dbReference type="Proteomes" id="UP000680158">
    <property type="component" value="Unassembled WGS sequence"/>
</dbReference>
<accession>A0A941DFD8</accession>
<organism evidence="5 6">
    <name type="scientific">Undibacterium baiyunense</name>
    <dbReference type="NCBI Taxonomy" id="2828731"/>
    <lineage>
        <taxon>Bacteria</taxon>
        <taxon>Pseudomonadati</taxon>
        <taxon>Pseudomonadota</taxon>
        <taxon>Betaproteobacteria</taxon>
        <taxon>Burkholderiales</taxon>
        <taxon>Oxalobacteraceae</taxon>
        <taxon>Undibacterium</taxon>
    </lineage>
</organism>
<feature type="domain" description="GGDEF" evidence="4">
    <location>
        <begin position="179"/>
        <end position="316"/>
    </location>
</feature>
<dbReference type="InterPro" id="IPR035965">
    <property type="entry name" value="PAS-like_dom_sf"/>
</dbReference>
<dbReference type="CDD" id="cd00130">
    <property type="entry name" value="PAS"/>
    <property type="match status" value="1"/>
</dbReference>
<dbReference type="Pfam" id="PF00990">
    <property type="entry name" value="GGDEF"/>
    <property type="match status" value="1"/>
</dbReference>
<dbReference type="PROSITE" id="PS50112">
    <property type="entry name" value="PAS"/>
    <property type="match status" value="1"/>
</dbReference>
<evidence type="ECO:0000256" key="1">
    <source>
        <dbReference type="ARBA" id="ARBA00012528"/>
    </source>
</evidence>
<dbReference type="PANTHER" id="PTHR45138">
    <property type="entry name" value="REGULATORY COMPONENTS OF SENSORY TRANSDUCTION SYSTEM"/>
    <property type="match status" value="1"/>
</dbReference>
<gene>
    <name evidence="5" type="ORF">KDM92_08545</name>
</gene>
<comment type="caution">
    <text evidence="5">The sequence shown here is derived from an EMBL/GenBank/DDBJ whole genome shotgun (WGS) entry which is preliminary data.</text>
</comment>
<evidence type="ECO:0000259" key="3">
    <source>
        <dbReference type="PROSITE" id="PS50112"/>
    </source>
</evidence>
<dbReference type="GO" id="GO:0006355">
    <property type="term" value="P:regulation of DNA-templated transcription"/>
    <property type="evidence" value="ECO:0007669"/>
    <property type="project" value="InterPro"/>
</dbReference>
<keyword evidence="5" id="KW-0548">Nucleotidyltransferase</keyword>
<dbReference type="PANTHER" id="PTHR45138:SF9">
    <property type="entry name" value="DIGUANYLATE CYCLASE DGCM-RELATED"/>
    <property type="match status" value="1"/>
</dbReference>
<keyword evidence="6" id="KW-1185">Reference proteome</keyword>
<keyword evidence="5" id="KW-0808">Transferase</keyword>
<dbReference type="SMART" id="SM00091">
    <property type="entry name" value="PAS"/>
    <property type="match status" value="1"/>
</dbReference>
<dbReference type="SMART" id="SM00267">
    <property type="entry name" value="GGDEF"/>
    <property type="match status" value="1"/>
</dbReference>
<dbReference type="RefSeq" id="WP_212683942.1">
    <property type="nucleotide sequence ID" value="NZ_JAGSPM010000004.1"/>
</dbReference>
<dbReference type="Gene3D" id="3.30.450.20">
    <property type="entry name" value="PAS domain"/>
    <property type="match status" value="1"/>
</dbReference>
<evidence type="ECO:0000313" key="5">
    <source>
        <dbReference type="EMBL" id="MBR7746628.1"/>
    </source>
</evidence>
<reference evidence="5 6" key="1">
    <citation type="submission" date="2021-04" db="EMBL/GenBank/DDBJ databases">
        <title>novel species isolated from subtropical streams in China.</title>
        <authorList>
            <person name="Lu H."/>
        </authorList>
    </citation>
    <scope>NUCLEOTIDE SEQUENCE [LARGE SCALE GENOMIC DNA]</scope>
    <source>
        <strain evidence="5 6">BYS107W</strain>
    </source>
</reference>
<dbReference type="AlphaFoldDB" id="A0A941DFD8"/>
<dbReference type="InterPro" id="IPR029787">
    <property type="entry name" value="Nucleotide_cyclase"/>
</dbReference>
<feature type="domain" description="PAS" evidence="3">
    <location>
        <begin position="4"/>
        <end position="74"/>
    </location>
</feature>
<dbReference type="Gene3D" id="3.30.70.270">
    <property type="match status" value="1"/>
</dbReference>
<dbReference type="EMBL" id="JAGSPM010000004">
    <property type="protein sequence ID" value="MBR7746628.1"/>
    <property type="molecule type" value="Genomic_DNA"/>
</dbReference>
<dbReference type="FunFam" id="3.30.70.270:FF:000001">
    <property type="entry name" value="Diguanylate cyclase domain protein"/>
    <property type="match status" value="1"/>
</dbReference>